<organism evidence="5 6">
    <name type="scientific">Pseudonocardia xishanensis</name>
    <dbReference type="NCBI Taxonomy" id="630995"/>
    <lineage>
        <taxon>Bacteria</taxon>
        <taxon>Bacillati</taxon>
        <taxon>Actinomycetota</taxon>
        <taxon>Actinomycetes</taxon>
        <taxon>Pseudonocardiales</taxon>
        <taxon>Pseudonocardiaceae</taxon>
        <taxon>Pseudonocardia</taxon>
    </lineage>
</organism>
<feature type="signal peptide" evidence="4">
    <location>
        <begin position="1"/>
        <end position="30"/>
    </location>
</feature>
<comment type="subcellular location">
    <subcellularLocation>
        <location evidence="1">Periplasm</location>
    </subcellularLocation>
</comment>
<dbReference type="PROSITE" id="PS51257">
    <property type="entry name" value="PROKAR_LIPOPROTEIN"/>
    <property type="match status" value="1"/>
</dbReference>
<gene>
    <name evidence="5" type="ORF">GCM10023175_34110</name>
</gene>
<protein>
    <recommendedName>
        <fullName evidence="7">NitT/TauT family transport system substrate-binding protein</fullName>
    </recommendedName>
</protein>
<dbReference type="EMBL" id="BAABGT010000040">
    <property type="protein sequence ID" value="GAA4548266.1"/>
    <property type="molecule type" value="Genomic_DNA"/>
</dbReference>
<evidence type="ECO:0000256" key="1">
    <source>
        <dbReference type="ARBA" id="ARBA00004418"/>
    </source>
</evidence>
<dbReference type="PANTHER" id="PTHR30024:SF47">
    <property type="entry name" value="TAURINE-BINDING PERIPLASMIC PROTEIN"/>
    <property type="match status" value="1"/>
</dbReference>
<name>A0ABP8RUA2_9PSEU</name>
<evidence type="ECO:0000313" key="5">
    <source>
        <dbReference type="EMBL" id="GAA4548266.1"/>
    </source>
</evidence>
<dbReference type="SUPFAM" id="SSF53850">
    <property type="entry name" value="Periplasmic binding protein-like II"/>
    <property type="match status" value="1"/>
</dbReference>
<comment type="caution">
    <text evidence="5">The sequence shown here is derived from an EMBL/GenBank/DDBJ whole genome shotgun (WGS) entry which is preliminary data.</text>
</comment>
<keyword evidence="3 4" id="KW-0732">Signal</keyword>
<accession>A0ABP8RUA2</accession>
<dbReference type="Gene3D" id="3.40.190.10">
    <property type="entry name" value="Periplasmic binding protein-like II"/>
    <property type="match status" value="2"/>
</dbReference>
<evidence type="ECO:0000256" key="3">
    <source>
        <dbReference type="ARBA" id="ARBA00022729"/>
    </source>
</evidence>
<feature type="chain" id="PRO_5045120472" description="NitT/TauT family transport system substrate-binding protein" evidence="4">
    <location>
        <begin position="31"/>
        <end position="361"/>
    </location>
</feature>
<evidence type="ECO:0008006" key="7">
    <source>
        <dbReference type="Google" id="ProtNLM"/>
    </source>
</evidence>
<dbReference type="Pfam" id="PF13379">
    <property type="entry name" value="NMT1_2"/>
    <property type="match status" value="1"/>
</dbReference>
<evidence type="ECO:0000313" key="6">
    <source>
        <dbReference type="Proteomes" id="UP001501598"/>
    </source>
</evidence>
<dbReference type="Proteomes" id="UP001501598">
    <property type="component" value="Unassembled WGS sequence"/>
</dbReference>
<proteinExistence type="inferred from homology"/>
<dbReference type="RefSeq" id="WP_345418943.1">
    <property type="nucleotide sequence ID" value="NZ_BAABGT010000040.1"/>
</dbReference>
<evidence type="ECO:0000256" key="2">
    <source>
        <dbReference type="ARBA" id="ARBA00010742"/>
    </source>
</evidence>
<sequence length="361" mass="37598">MKTLSSAPGRRFRLLLAPVALLAFALSACAGTTSGSTTDDGVVRFMNSSKSFTALPGLYAMQSGLYADAGLKVTELPLAQNSVAPVQAMLAGQVDMVMVGGEGVLAAHDAGQTNVVTVAVIARPTYQLVLSEKAIAAVAASGVSVDAPIDRKVAALKGLTLGTNGAGTSIDAGFRATLASAGLEPDRDVTIRPIPDASASLAAFREGQIDGYTATLPNPQIGVAEGIGEVWIDYAGGEVPQLKDLTFFHLATTREFIESHHDSVQKFVDAITKADDEIKADPDEVMKTMSTTPYFKDLDPKVYQSSFEQVLPALSGGPAPTEAGFQAQLDLANANPNRKGPSKATFAEVFDTSFVTAEAAE</sequence>
<comment type="similarity">
    <text evidence="2">Belongs to the bacterial solute-binding protein SsuA/TauA family.</text>
</comment>
<keyword evidence="6" id="KW-1185">Reference proteome</keyword>
<evidence type="ECO:0000256" key="4">
    <source>
        <dbReference type="SAM" id="SignalP"/>
    </source>
</evidence>
<reference evidence="6" key="1">
    <citation type="journal article" date="2019" name="Int. J. Syst. Evol. Microbiol.">
        <title>The Global Catalogue of Microorganisms (GCM) 10K type strain sequencing project: providing services to taxonomists for standard genome sequencing and annotation.</title>
        <authorList>
            <consortium name="The Broad Institute Genomics Platform"/>
            <consortium name="The Broad Institute Genome Sequencing Center for Infectious Disease"/>
            <person name="Wu L."/>
            <person name="Ma J."/>
        </authorList>
    </citation>
    <scope>NUCLEOTIDE SEQUENCE [LARGE SCALE GENOMIC DNA]</scope>
    <source>
        <strain evidence="6">JCM 17906</strain>
    </source>
</reference>
<dbReference type="PANTHER" id="PTHR30024">
    <property type="entry name" value="ALIPHATIC SULFONATES-BINDING PROTEIN-RELATED"/>
    <property type="match status" value="1"/>
</dbReference>